<dbReference type="Pfam" id="PF00293">
    <property type="entry name" value="NUDIX"/>
    <property type="match status" value="1"/>
</dbReference>
<dbReference type="GO" id="GO:0008486">
    <property type="term" value="F:diphosphoinositol-polyphosphate diphosphatase activity"/>
    <property type="evidence" value="ECO:0007669"/>
    <property type="project" value="TreeGrafter"/>
</dbReference>
<dbReference type="GO" id="GO:1901909">
    <property type="term" value="P:diadenosine hexaphosphate catabolic process"/>
    <property type="evidence" value="ECO:0007669"/>
    <property type="project" value="TreeGrafter"/>
</dbReference>
<keyword evidence="7" id="KW-1185">Reference proteome</keyword>
<feature type="domain" description="Nudix hydrolase" evidence="5">
    <location>
        <begin position="28"/>
        <end position="162"/>
    </location>
</feature>
<keyword evidence="6" id="KW-0614">Plasmid</keyword>
<dbReference type="OrthoDB" id="7066910at2"/>
<dbReference type="GO" id="GO:0005737">
    <property type="term" value="C:cytoplasm"/>
    <property type="evidence" value="ECO:0007669"/>
    <property type="project" value="TreeGrafter"/>
</dbReference>
<geneLocation type="plasmid" evidence="6 7">
    <name>unnamed</name>
</geneLocation>
<dbReference type="GO" id="GO:1901911">
    <property type="term" value="P:adenosine 5'-(hexahydrogen pentaphosphate) catabolic process"/>
    <property type="evidence" value="ECO:0007669"/>
    <property type="project" value="TreeGrafter"/>
</dbReference>
<dbReference type="Gene3D" id="3.90.79.10">
    <property type="entry name" value="Nucleoside Triphosphate Pyrophosphohydrolase"/>
    <property type="match status" value="1"/>
</dbReference>
<dbReference type="PANTHER" id="PTHR12629">
    <property type="entry name" value="DIPHOSPHOINOSITOL POLYPHOSPHATE PHOSPHOHYDROLASE"/>
    <property type="match status" value="1"/>
</dbReference>
<dbReference type="CDD" id="cd04666">
    <property type="entry name" value="NUDIX_DIPP2_like_Nudt4"/>
    <property type="match status" value="1"/>
</dbReference>
<reference evidence="6 7" key="1">
    <citation type="submission" date="2019-08" db="EMBL/GenBank/DDBJ databases">
        <title>Prosopis cineraria nodule microbiome.</title>
        <authorList>
            <person name="Ali R."/>
            <person name="Chaluvadi S.R."/>
            <person name="Wang X."/>
        </authorList>
    </citation>
    <scope>NUCLEOTIDE SEQUENCE [LARGE SCALE GENOMIC DNA]</scope>
    <source>
        <strain evidence="6 7">BG7</strain>
        <plasmid evidence="6 7">unnamed</plasmid>
    </source>
</reference>
<dbReference type="GO" id="GO:0034431">
    <property type="term" value="F:bis(5'-adenosyl)-hexaphosphatase activity"/>
    <property type="evidence" value="ECO:0007669"/>
    <property type="project" value="TreeGrafter"/>
</dbReference>
<dbReference type="EMBL" id="CP043499">
    <property type="protein sequence ID" value="QFY64023.1"/>
    <property type="molecule type" value="Genomic_DNA"/>
</dbReference>
<accession>A0A5Q0CFB2</accession>
<dbReference type="InterPro" id="IPR047198">
    <property type="entry name" value="DDP-like_NUDIX"/>
</dbReference>
<evidence type="ECO:0000256" key="1">
    <source>
        <dbReference type="ARBA" id="ARBA00001946"/>
    </source>
</evidence>
<dbReference type="GO" id="GO:0000298">
    <property type="term" value="F:endopolyphosphatase activity"/>
    <property type="evidence" value="ECO:0007669"/>
    <property type="project" value="TreeGrafter"/>
</dbReference>
<dbReference type="GO" id="GO:0071543">
    <property type="term" value="P:diphosphoinositol polyphosphate metabolic process"/>
    <property type="evidence" value="ECO:0007669"/>
    <property type="project" value="TreeGrafter"/>
</dbReference>
<dbReference type="InterPro" id="IPR015797">
    <property type="entry name" value="NUDIX_hydrolase-like_dom_sf"/>
</dbReference>
<dbReference type="GO" id="GO:1901907">
    <property type="term" value="P:diadenosine pentaphosphate catabolic process"/>
    <property type="evidence" value="ECO:0007669"/>
    <property type="project" value="TreeGrafter"/>
</dbReference>
<dbReference type="KEGG" id="rgr:FZ934_19265"/>
<evidence type="ECO:0000256" key="3">
    <source>
        <dbReference type="ARBA" id="ARBA00022801"/>
    </source>
</evidence>
<organism evidence="6 7">
    <name type="scientific">Rhizobium grahamii</name>
    <dbReference type="NCBI Taxonomy" id="1120045"/>
    <lineage>
        <taxon>Bacteria</taxon>
        <taxon>Pseudomonadati</taxon>
        <taxon>Pseudomonadota</taxon>
        <taxon>Alphaproteobacteria</taxon>
        <taxon>Hyphomicrobiales</taxon>
        <taxon>Rhizobiaceae</taxon>
        <taxon>Rhizobium/Agrobacterium group</taxon>
        <taxon>Rhizobium</taxon>
    </lineage>
</organism>
<evidence type="ECO:0000313" key="7">
    <source>
        <dbReference type="Proteomes" id="UP000326881"/>
    </source>
</evidence>
<keyword evidence="2" id="KW-0479">Metal-binding</keyword>
<protein>
    <submittedName>
        <fullName evidence="6">NUDIX hydrolase</fullName>
    </submittedName>
</protein>
<evidence type="ECO:0000259" key="5">
    <source>
        <dbReference type="PROSITE" id="PS51462"/>
    </source>
</evidence>
<proteinExistence type="predicted"/>
<dbReference type="PANTHER" id="PTHR12629:SF0">
    <property type="entry name" value="DIPHOSPHOINOSITOL-POLYPHOSPHATE DIPHOSPHATASE"/>
    <property type="match status" value="1"/>
</dbReference>
<dbReference type="AlphaFoldDB" id="A0A5Q0CFB2"/>
<dbReference type="PROSITE" id="PS51462">
    <property type="entry name" value="NUDIX"/>
    <property type="match status" value="1"/>
</dbReference>
<evidence type="ECO:0000256" key="2">
    <source>
        <dbReference type="ARBA" id="ARBA00022723"/>
    </source>
</evidence>
<keyword evidence="3 6" id="KW-0378">Hydrolase</keyword>
<dbReference type="InterPro" id="IPR000086">
    <property type="entry name" value="NUDIX_hydrolase_dom"/>
</dbReference>
<dbReference type="GO" id="GO:0034432">
    <property type="term" value="F:bis(5'-adenosyl)-pentaphosphatase activity"/>
    <property type="evidence" value="ECO:0007669"/>
    <property type="project" value="TreeGrafter"/>
</dbReference>
<dbReference type="GO" id="GO:0046872">
    <property type="term" value="F:metal ion binding"/>
    <property type="evidence" value="ECO:0007669"/>
    <property type="project" value="UniProtKB-KW"/>
</dbReference>
<keyword evidence="4" id="KW-0460">Magnesium</keyword>
<comment type="cofactor">
    <cofactor evidence="1">
        <name>Mg(2+)</name>
        <dbReference type="ChEBI" id="CHEBI:18420"/>
    </cofactor>
</comment>
<evidence type="ECO:0000313" key="6">
    <source>
        <dbReference type="EMBL" id="QFY64023.1"/>
    </source>
</evidence>
<dbReference type="SUPFAM" id="SSF55811">
    <property type="entry name" value="Nudix"/>
    <property type="match status" value="1"/>
</dbReference>
<evidence type="ECO:0000256" key="4">
    <source>
        <dbReference type="ARBA" id="ARBA00022842"/>
    </source>
</evidence>
<dbReference type="Proteomes" id="UP000326881">
    <property type="component" value="Plasmid unnamed"/>
</dbReference>
<sequence length="170" mass="19167">MMLMPGKKTRPSLLAQLADEPEKLFSGAFRQQYGAVCFRYVGGSSKIEILVISSRDTGRWIVPKGWPMKKKKPYEAAAIEAWEEAGVKGAVHKTAIGRYTYLKFLDNGDVVPTIVDLFQIEVAEQKDAFKEKGQRRIAWVEPGEAARRVRELELKSLLVDFKPKGKRKGV</sequence>
<name>A0A5Q0CFB2_9HYPH</name>
<gene>
    <name evidence="6" type="ORF">FZ934_19265</name>
</gene>